<reference evidence="1" key="1">
    <citation type="submission" date="2018-06" db="EMBL/GenBank/DDBJ databases">
        <authorList>
            <person name="Zhirakovskaya E."/>
        </authorList>
    </citation>
    <scope>NUCLEOTIDE SEQUENCE</scope>
</reference>
<sequence>MGLRFFLLSFLCINILTSVQAAEQKPSVSVEAFGQLPSFGQVELSPDGKRVASLQNFKGTIFLVTQ</sequence>
<feature type="non-terminal residue" evidence="1">
    <location>
        <position position="66"/>
    </location>
</feature>
<dbReference type="AlphaFoldDB" id="A0A3B0RQX1"/>
<name>A0A3B0RQX1_9ZZZZ</name>
<proteinExistence type="predicted"/>
<gene>
    <name evidence="1" type="ORF">MNBD_ALPHA02-183</name>
</gene>
<evidence type="ECO:0000313" key="1">
    <source>
        <dbReference type="EMBL" id="VAV95770.1"/>
    </source>
</evidence>
<dbReference type="EMBL" id="UOED01000103">
    <property type="protein sequence ID" value="VAV95770.1"/>
    <property type="molecule type" value="Genomic_DNA"/>
</dbReference>
<accession>A0A3B0RQX1</accession>
<protein>
    <submittedName>
        <fullName evidence="1">Uncharacterized protein</fullName>
    </submittedName>
</protein>
<organism evidence="1">
    <name type="scientific">hydrothermal vent metagenome</name>
    <dbReference type="NCBI Taxonomy" id="652676"/>
    <lineage>
        <taxon>unclassified sequences</taxon>
        <taxon>metagenomes</taxon>
        <taxon>ecological metagenomes</taxon>
    </lineage>
</organism>